<dbReference type="InterPro" id="IPR003790">
    <property type="entry name" value="GHL10"/>
</dbReference>
<dbReference type="PANTHER" id="PTHR43405:SF1">
    <property type="entry name" value="GLYCOSYL HYDROLASE DIGH"/>
    <property type="match status" value="1"/>
</dbReference>
<dbReference type="EMBL" id="JBAFSM010000023">
    <property type="protein sequence ID" value="MEG3438092.1"/>
    <property type="molecule type" value="Genomic_DNA"/>
</dbReference>
<evidence type="ECO:0000313" key="4">
    <source>
        <dbReference type="Proteomes" id="UP001328733"/>
    </source>
</evidence>
<keyword evidence="1" id="KW-0732">Signal</keyword>
<organism evidence="3 4">
    <name type="scientific">Pannus brasiliensis CCIBt3594</name>
    <dbReference type="NCBI Taxonomy" id="1427578"/>
    <lineage>
        <taxon>Bacteria</taxon>
        <taxon>Bacillati</taxon>
        <taxon>Cyanobacteriota</taxon>
        <taxon>Cyanophyceae</taxon>
        <taxon>Oscillatoriophycideae</taxon>
        <taxon>Chroococcales</taxon>
        <taxon>Microcystaceae</taxon>
        <taxon>Pannus</taxon>
    </lineage>
</organism>
<keyword evidence="4" id="KW-1185">Reference proteome</keyword>
<dbReference type="SUPFAM" id="SSF51445">
    <property type="entry name" value="(Trans)glycosidases"/>
    <property type="match status" value="1"/>
</dbReference>
<evidence type="ECO:0000256" key="1">
    <source>
        <dbReference type="ARBA" id="ARBA00022729"/>
    </source>
</evidence>
<dbReference type="InterPro" id="IPR052177">
    <property type="entry name" value="Divisome_Glycosyl_Hydrolase"/>
</dbReference>
<comment type="caution">
    <text evidence="3">The sequence shown here is derived from an EMBL/GenBank/DDBJ whole genome shotgun (WGS) entry which is preliminary data.</text>
</comment>
<dbReference type="RefSeq" id="WP_332865575.1">
    <property type="nucleotide sequence ID" value="NZ_JBAFSM010000023.1"/>
</dbReference>
<dbReference type="PANTHER" id="PTHR43405">
    <property type="entry name" value="GLYCOSYL HYDROLASE DIGH"/>
    <property type="match status" value="1"/>
</dbReference>
<evidence type="ECO:0000259" key="2">
    <source>
        <dbReference type="Pfam" id="PF02638"/>
    </source>
</evidence>
<dbReference type="Proteomes" id="UP001328733">
    <property type="component" value="Unassembled WGS sequence"/>
</dbReference>
<gene>
    <name evidence="3" type="ORF">V0288_13270</name>
</gene>
<protein>
    <submittedName>
        <fullName evidence="3">Family 10 glycosylhydrolase</fullName>
    </submittedName>
</protein>
<evidence type="ECO:0000313" key="3">
    <source>
        <dbReference type="EMBL" id="MEG3438092.1"/>
    </source>
</evidence>
<name>A0AAW9QJV9_9CHRO</name>
<dbReference type="Gene3D" id="3.20.20.80">
    <property type="entry name" value="Glycosidases"/>
    <property type="match status" value="1"/>
</dbReference>
<dbReference type="Pfam" id="PF02638">
    <property type="entry name" value="GHL10"/>
    <property type="match status" value="1"/>
</dbReference>
<dbReference type="InterPro" id="IPR017853">
    <property type="entry name" value="GH"/>
</dbReference>
<accession>A0AAW9QJV9</accession>
<dbReference type="AlphaFoldDB" id="A0AAW9QJV9"/>
<sequence>MSHPLRYPRLLSGFLAASIFATSLNGGQAKSLNEYCQLTPDEIARKDNLRQDSLKGNLQARKAYETLVAENAARLRDCRSRHWLQEQGIWLRLYSCDVRPGSIESALDRIVAKGYNTIYVDVFGDGQVLLPPNDNPTVWDSVIKARGAENVDLLAKVIQEGHKRGLKVYAWLFSLNYGYVYAQKSDRQDVLARNGRGQDSTTFVHDQSQAFVDPYNETARGDYYTLLQAILKRRPDGVLFDYIRYPRGTGTESAVTKVKDLWIFSPASRQALVNRGTNNKGKFIIDRYITRGFFSANDLAEADKLFPDEGSPLWQGRFPPENEIKIPFQTRLARLQQELWFLAVAHAAQGVIDYLAYFSSIVERQGIPAGAVFFPDGNQLVGASGFDSRLQAWDSFPPSLEWHPMSYAVCNDANCVVKQIKRVIESSGGQTRVIPALAGLWGQSYNNRPSLEAQMEAIRVGIPQVSSISHFAFSWQEPELDKERRFCKM</sequence>
<reference evidence="3 4" key="1">
    <citation type="submission" date="2024-01" db="EMBL/GenBank/DDBJ databases">
        <title>Genomic insights into the taxonomy and metabolism of the cyanobacterium Pannus brasiliensis CCIBt3594.</title>
        <authorList>
            <person name="Machado M."/>
            <person name="Botero N.B."/>
            <person name="Andreote A.P.D."/>
            <person name="Feitosa A.M.T."/>
            <person name="Popin R."/>
            <person name="Sivonen K."/>
            <person name="Fiore M.F."/>
        </authorList>
    </citation>
    <scope>NUCLEOTIDE SEQUENCE [LARGE SCALE GENOMIC DNA]</scope>
    <source>
        <strain evidence="3 4">CCIBt3594</strain>
    </source>
</reference>
<feature type="domain" description="Glycosyl hydrolase-like 10" evidence="2">
    <location>
        <begin position="111"/>
        <end position="253"/>
    </location>
</feature>
<proteinExistence type="predicted"/>